<keyword evidence="3" id="KW-0411">Iron-sulfur</keyword>
<feature type="domain" description="4Fe-4S ferredoxin-type" evidence="4">
    <location>
        <begin position="269"/>
        <end position="297"/>
    </location>
</feature>
<evidence type="ECO:0000259" key="4">
    <source>
        <dbReference type="PROSITE" id="PS51379"/>
    </source>
</evidence>
<dbReference type="AlphaFoldDB" id="A0A971M3E4"/>
<dbReference type="Proteomes" id="UP000777265">
    <property type="component" value="Unassembled WGS sequence"/>
</dbReference>
<evidence type="ECO:0000256" key="3">
    <source>
        <dbReference type="ARBA" id="ARBA00023014"/>
    </source>
</evidence>
<dbReference type="GO" id="GO:0051536">
    <property type="term" value="F:iron-sulfur cluster binding"/>
    <property type="evidence" value="ECO:0007669"/>
    <property type="project" value="UniProtKB-KW"/>
</dbReference>
<accession>A0A971M3E4</accession>
<dbReference type="PROSITE" id="PS51379">
    <property type="entry name" value="4FE4S_FER_2"/>
    <property type="match status" value="2"/>
</dbReference>
<reference evidence="5" key="1">
    <citation type="journal article" date="2020" name="Biotechnol. Biofuels">
        <title>New insights from the biogas microbiome by comprehensive genome-resolved metagenomics of nearly 1600 species originating from multiple anaerobic digesters.</title>
        <authorList>
            <person name="Campanaro S."/>
            <person name="Treu L."/>
            <person name="Rodriguez-R L.M."/>
            <person name="Kovalovszki A."/>
            <person name="Ziels R.M."/>
            <person name="Maus I."/>
            <person name="Zhu X."/>
            <person name="Kougias P.G."/>
            <person name="Basile A."/>
            <person name="Luo G."/>
            <person name="Schluter A."/>
            <person name="Konstantinidis K.T."/>
            <person name="Angelidaki I."/>
        </authorList>
    </citation>
    <scope>NUCLEOTIDE SEQUENCE</scope>
    <source>
        <strain evidence="5">AS06rmzACSIP_7</strain>
    </source>
</reference>
<evidence type="ECO:0000313" key="5">
    <source>
        <dbReference type="EMBL" id="NLW34979.1"/>
    </source>
</evidence>
<dbReference type="Pfam" id="PF13183">
    <property type="entry name" value="Fer4_8"/>
    <property type="match status" value="1"/>
</dbReference>
<sequence length="336" mass="37392">MKGKRVDITMIEAGLNRFLADDRNLVLGFAKEPDGVSHRIFKKELSRFSLLNPYFGINGAFFLRRIFSKGQRLLLFLRPCEIRASVELIKLTQIEREGIIAVSVDCFGALSSKDSSNGFPDDHQGIADALRSSEKVRTACKTCKERRGVVGNGGIRFGRDGTLWAVSYDDKGDEFCDLFPGDHEELPAVMLVGEGTKAEPFSSDMTEFSKDFSKCIMCMNCRDMCPVCYCIDCVFNGSDYLPRGDALLNKIFRGGTTSLPSGKELFHLIRMFHVSQTCVGCGACEEACPQGIPLTRYFKGISERLQGMFSYTSGRSVEEPIPYLTFLEDELNDAAD</sequence>
<dbReference type="PROSITE" id="PS00198">
    <property type="entry name" value="4FE4S_FER_1"/>
    <property type="match status" value="1"/>
</dbReference>
<evidence type="ECO:0000256" key="2">
    <source>
        <dbReference type="ARBA" id="ARBA00023004"/>
    </source>
</evidence>
<dbReference type="InterPro" id="IPR009051">
    <property type="entry name" value="Helical_ferredxn"/>
</dbReference>
<proteinExistence type="predicted"/>
<dbReference type="InterPro" id="IPR017900">
    <property type="entry name" value="4Fe4S_Fe_S_CS"/>
</dbReference>
<protein>
    <submittedName>
        <fullName evidence="5">4Fe-4S binding protein</fullName>
    </submittedName>
</protein>
<evidence type="ECO:0000313" key="6">
    <source>
        <dbReference type="Proteomes" id="UP000777265"/>
    </source>
</evidence>
<name>A0A971M3E4_9BACT</name>
<dbReference type="EMBL" id="JAAYEE010000097">
    <property type="protein sequence ID" value="NLW34979.1"/>
    <property type="molecule type" value="Genomic_DNA"/>
</dbReference>
<dbReference type="InterPro" id="IPR017896">
    <property type="entry name" value="4Fe4S_Fe-S-bd"/>
</dbReference>
<dbReference type="GO" id="GO:0046872">
    <property type="term" value="F:metal ion binding"/>
    <property type="evidence" value="ECO:0007669"/>
    <property type="project" value="UniProtKB-KW"/>
</dbReference>
<reference evidence="5" key="2">
    <citation type="submission" date="2020-01" db="EMBL/GenBank/DDBJ databases">
        <authorList>
            <person name="Campanaro S."/>
        </authorList>
    </citation>
    <scope>NUCLEOTIDE SEQUENCE</scope>
    <source>
        <strain evidence="5">AS06rmzACSIP_7</strain>
    </source>
</reference>
<keyword evidence="1" id="KW-0479">Metal-binding</keyword>
<organism evidence="5 6">
    <name type="scientific">Syntrophorhabdus aromaticivorans</name>
    <dbReference type="NCBI Taxonomy" id="328301"/>
    <lineage>
        <taxon>Bacteria</taxon>
        <taxon>Pseudomonadati</taxon>
        <taxon>Thermodesulfobacteriota</taxon>
        <taxon>Syntrophorhabdia</taxon>
        <taxon>Syntrophorhabdales</taxon>
        <taxon>Syntrophorhabdaceae</taxon>
        <taxon>Syntrophorhabdus</taxon>
    </lineage>
</organism>
<feature type="domain" description="4Fe-4S ferredoxin-type" evidence="4">
    <location>
        <begin position="206"/>
        <end position="236"/>
    </location>
</feature>
<dbReference type="SUPFAM" id="SSF46548">
    <property type="entry name" value="alpha-helical ferredoxin"/>
    <property type="match status" value="1"/>
</dbReference>
<comment type="caution">
    <text evidence="5">The sequence shown here is derived from an EMBL/GenBank/DDBJ whole genome shotgun (WGS) entry which is preliminary data.</text>
</comment>
<keyword evidence="2" id="KW-0408">Iron</keyword>
<evidence type="ECO:0000256" key="1">
    <source>
        <dbReference type="ARBA" id="ARBA00022723"/>
    </source>
</evidence>
<dbReference type="Gene3D" id="1.10.1060.10">
    <property type="entry name" value="Alpha-helical ferredoxin"/>
    <property type="match status" value="1"/>
</dbReference>
<gene>
    <name evidence="5" type="ORF">GXY80_05775</name>
</gene>